<keyword evidence="5" id="KW-0862">Zinc</keyword>
<comment type="subcellular location">
    <subcellularLocation>
        <location evidence="1">Nucleus</location>
    </subcellularLocation>
</comment>
<dbReference type="EMBL" id="UZAF01019193">
    <property type="protein sequence ID" value="VDO58312.1"/>
    <property type="molecule type" value="Genomic_DNA"/>
</dbReference>
<evidence type="ECO:0000313" key="11">
    <source>
        <dbReference type="WBParaSite" id="HPLM_0001593801-mRNA-1"/>
    </source>
</evidence>
<keyword evidence="2" id="KW-0479">Metal-binding</keyword>
<proteinExistence type="predicted"/>
<dbReference type="PANTHER" id="PTHR45944">
    <property type="entry name" value="SCHNURRI, ISOFORM F"/>
    <property type="match status" value="1"/>
</dbReference>
<evidence type="ECO:0000256" key="1">
    <source>
        <dbReference type="ARBA" id="ARBA00004123"/>
    </source>
</evidence>
<organism evidence="11">
    <name type="scientific">Haemonchus placei</name>
    <name type="common">Barber's pole worm</name>
    <dbReference type="NCBI Taxonomy" id="6290"/>
    <lineage>
        <taxon>Eukaryota</taxon>
        <taxon>Metazoa</taxon>
        <taxon>Ecdysozoa</taxon>
        <taxon>Nematoda</taxon>
        <taxon>Chromadorea</taxon>
        <taxon>Rhabditida</taxon>
        <taxon>Rhabditina</taxon>
        <taxon>Rhabditomorpha</taxon>
        <taxon>Strongyloidea</taxon>
        <taxon>Trichostrongylidae</taxon>
        <taxon>Haemonchus</taxon>
    </lineage>
</organism>
<keyword evidence="8" id="KW-0539">Nucleus</keyword>
<keyword evidence="7" id="KW-0804">Transcription</keyword>
<evidence type="ECO:0000256" key="3">
    <source>
        <dbReference type="ARBA" id="ARBA00022737"/>
    </source>
</evidence>
<gene>
    <name evidence="9" type="ORF">HPLM_LOCUS15930</name>
</gene>
<evidence type="ECO:0000256" key="6">
    <source>
        <dbReference type="ARBA" id="ARBA00023015"/>
    </source>
</evidence>
<dbReference type="WBParaSite" id="HPLM_0001593801-mRNA-1">
    <property type="protein sequence ID" value="HPLM_0001593801-mRNA-1"/>
    <property type="gene ID" value="HPLM_0001593801"/>
</dbReference>
<protein>
    <submittedName>
        <fullName evidence="11">Tyrosine-protein phosphatase domain-containing protein</fullName>
    </submittedName>
</protein>
<evidence type="ECO:0000256" key="2">
    <source>
        <dbReference type="ARBA" id="ARBA00022723"/>
    </source>
</evidence>
<dbReference type="GO" id="GO:0005634">
    <property type="term" value="C:nucleus"/>
    <property type="evidence" value="ECO:0007669"/>
    <property type="project" value="UniProtKB-SubCell"/>
</dbReference>
<reference evidence="11" key="1">
    <citation type="submission" date="2017-02" db="UniProtKB">
        <authorList>
            <consortium name="WormBaseParasite"/>
        </authorList>
    </citation>
    <scope>IDENTIFICATION</scope>
</reference>
<dbReference type="GO" id="GO:0000981">
    <property type="term" value="F:DNA-binding transcription factor activity, RNA polymerase II-specific"/>
    <property type="evidence" value="ECO:0007669"/>
    <property type="project" value="TreeGrafter"/>
</dbReference>
<dbReference type="AlphaFoldDB" id="A0A0N4WW34"/>
<name>A0A0N4WW34_HAEPC</name>
<dbReference type="GO" id="GO:0008270">
    <property type="term" value="F:zinc ion binding"/>
    <property type="evidence" value="ECO:0007669"/>
    <property type="project" value="UniProtKB-KW"/>
</dbReference>
<sequence length="115" mass="13505">MIRSRGRNITSETFVCMHRAQPMFVEQKGNLSMYSNWHQVNINETESKLNLLYMGMCSTRPRTGVKPFWRYSVANRDHGQYKMTHSSFWEYRHKVLFALISNPFSSPGLSLPISR</sequence>
<dbReference type="PANTHER" id="PTHR45944:SF2">
    <property type="entry name" value="SCHNURRI, ISOFORM F"/>
    <property type="match status" value="1"/>
</dbReference>
<dbReference type="OrthoDB" id="10042249at2759"/>
<keyword evidence="3" id="KW-0677">Repeat</keyword>
<keyword evidence="4" id="KW-0863">Zinc-finger</keyword>
<evidence type="ECO:0000256" key="5">
    <source>
        <dbReference type="ARBA" id="ARBA00022833"/>
    </source>
</evidence>
<evidence type="ECO:0000256" key="7">
    <source>
        <dbReference type="ARBA" id="ARBA00023163"/>
    </source>
</evidence>
<reference evidence="9 10" key="2">
    <citation type="submission" date="2018-11" db="EMBL/GenBank/DDBJ databases">
        <authorList>
            <consortium name="Pathogen Informatics"/>
        </authorList>
    </citation>
    <scope>NUCLEOTIDE SEQUENCE [LARGE SCALE GENOMIC DNA]</scope>
    <source>
        <strain evidence="9 10">MHpl1</strain>
    </source>
</reference>
<accession>A0A0N4WW34</accession>
<evidence type="ECO:0000256" key="8">
    <source>
        <dbReference type="ARBA" id="ARBA00023242"/>
    </source>
</evidence>
<evidence type="ECO:0000313" key="10">
    <source>
        <dbReference type="Proteomes" id="UP000268014"/>
    </source>
</evidence>
<keyword evidence="10" id="KW-1185">Reference proteome</keyword>
<dbReference type="GO" id="GO:0000978">
    <property type="term" value="F:RNA polymerase II cis-regulatory region sequence-specific DNA binding"/>
    <property type="evidence" value="ECO:0007669"/>
    <property type="project" value="TreeGrafter"/>
</dbReference>
<evidence type="ECO:0000256" key="4">
    <source>
        <dbReference type="ARBA" id="ARBA00022771"/>
    </source>
</evidence>
<dbReference type="Proteomes" id="UP000268014">
    <property type="component" value="Unassembled WGS sequence"/>
</dbReference>
<evidence type="ECO:0000313" key="9">
    <source>
        <dbReference type="EMBL" id="VDO58312.1"/>
    </source>
</evidence>
<dbReference type="STRING" id="6290.A0A0N4WW34"/>
<dbReference type="InterPro" id="IPR051969">
    <property type="entry name" value="Zinc-finger_DNA-bd_regulators"/>
</dbReference>
<keyword evidence="6" id="KW-0805">Transcription regulation</keyword>